<dbReference type="InterPro" id="IPR000298">
    <property type="entry name" value="Cyt_c_oxidase-like_su3"/>
</dbReference>
<protein>
    <recommendedName>
        <fullName evidence="8">Heme-copper oxidase subunit III family profile domain-containing protein</fullName>
    </recommendedName>
</protein>
<feature type="transmembrane region" description="Helical" evidence="7">
    <location>
        <begin position="25"/>
        <end position="48"/>
    </location>
</feature>
<dbReference type="AlphaFoldDB" id="A0A382DRR1"/>
<evidence type="ECO:0000313" key="9">
    <source>
        <dbReference type="EMBL" id="SVB40654.1"/>
    </source>
</evidence>
<feature type="non-terminal residue" evidence="9">
    <location>
        <position position="1"/>
    </location>
</feature>
<dbReference type="InterPro" id="IPR024791">
    <property type="entry name" value="Cyt_c/ubiquinol_Oxase_su3"/>
</dbReference>
<organism evidence="9">
    <name type="scientific">marine metagenome</name>
    <dbReference type="NCBI Taxonomy" id="408172"/>
    <lineage>
        <taxon>unclassified sequences</taxon>
        <taxon>metagenomes</taxon>
        <taxon>ecological metagenomes</taxon>
    </lineage>
</organism>
<feature type="transmembrane region" description="Helical" evidence="7">
    <location>
        <begin position="136"/>
        <end position="161"/>
    </location>
</feature>
<evidence type="ECO:0000256" key="4">
    <source>
        <dbReference type="ARBA" id="ARBA00022692"/>
    </source>
</evidence>
<feature type="transmembrane region" description="Helical" evidence="7">
    <location>
        <begin position="68"/>
        <end position="86"/>
    </location>
</feature>
<evidence type="ECO:0000256" key="3">
    <source>
        <dbReference type="ARBA" id="ARBA00022475"/>
    </source>
</evidence>
<dbReference type="PROSITE" id="PS50253">
    <property type="entry name" value="COX3"/>
    <property type="match status" value="1"/>
</dbReference>
<evidence type="ECO:0000256" key="1">
    <source>
        <dbReference type="ARBA" id="ARBA00004651"/>
    </source>
</evidence>
<dbReference type="GO" id="GO:0019646">
    <property type="term" value="P:aerobic electron transport chain"/>
    <property type="evidence" value="ECO:0007669"/>
    <property type="project" value="InterPro"/>
</dbReference>
<keyword evidence="5 7" id="KW-1133">Transmembrane helix</keyword>
<dbReference type="FunFam" id="1.20.120.80:FF:000001">
    <property type="entry name" value="Cytochrome (Ubi)quinol oxidase subunit III"/>
    <property type="match status" value="1"/>
</dbReference>
<dbReference type="InterPro" id="IPR013833">
    <property type="entry name" value="Cyt_c_oxidase_su3_a-hlx"/>
</dbReference>
<keyword evidence="3" id="KW-1003">Cell membrane</keyword>
<comment type="subcellular location">
    <subcellularLocation>
        <location evidence="1">Cell membrane</location>
        <topology evidence="1">Multi-pass membrane protein</topology>
    </subcellularLocation>
</comment>
<dbReference type="PANTHER" id="PTHR11403">
    <property type="entry name" value="CYTOCHROME C OXIDASE SUBUNIT III"/>
    <property type="match status" value="1"/>
</dbReference>
<dbReference type="SUPFAM" id="SSF81452">
    <property type="entry name" value="Cytochrome c oxidase subunit III-like"/>
    <property type="match status" value="1"/>
</dbReference>
<evidence type="ECO:0000259" key="8">
    <source>
        <dbReference type="PROSITE" id="PS50253"/>
    </source>
</evidence>
<evidence type="ECO:0000256" key="6">
    <source>
        <dbReference type="ARBA" id="ARBA00023136"/>
    </source>
</evidence>
<feature type="transmembrane region" description="Helical" evidence="7">
    <location>
        <begin position="98"/>
        <end position="116"/>
    </location>
</feature>
<keyword evidence="4 7" id="KW-0812">Transmembrane</keyword>
<dbReference type="GO" id="GO:0005886">
    <property type="term" value="C:plasma membrane"/>
    <property type="evidence" value="ECO:0007669"/>
    <property type="project" value="UniProtKB-SubCell"/>
</dbReference>
<keyword evidence="6 7" id="KW-0472">Membrane</keyword>
<evidence type="ECO:0000256" key="2">
    <source>
        <dbReference type="ARBA" id="ARBA00010581"/>
    </source>
</evidence>
<sequence>VATHSTTAPHESHLSTTTGLDHRKLLMWTFLASECLFFGSLIATFLLFKEASVSGPTPQEILNIPVTSTSTFVLLTSSLSMVLALASIQRGDIVSGRVWILATAVLGATFLGFQVYEFKEFIDHGLKPSTNVFGASFFTLTGFHGAHVTLGVIWLMSLFIYSFTNKEGIPTSHSLDVELAGLYWHFVDIVWIVIFTVVYLISSLD</sequence>
<dbReference type="PANTHER" id="PTHR11403:SF2">
    <property type="entry name" value="CYTOCHROME BO(3) UBIQUINOL OXIDASE SUBUNIT 3"/>
    <property type="match status" value="1"/>
</dbReference>
<feature type="transmembrane region" description="Helical" evidence="7">
    <location>
        <begin position="182"/>
        <end position="202"/>
    </location>
</feature>
<accession>A0A382DRR1</accession>
<dbReference type="Pfam" id="PF00510">
    <property type="entry name" value="COX3"/>
    <property type="match status" value="1"/>
</dbReference>
<proteinExistence type="inferred from homology"/>
<reference evidence="9" key="1">
    <citation type="submission" date="2018-05" db="EMBL/GenBank/DDBJ databases">
        <authorList>
            <person name="Lanie J.A."/>
            <person name="Ng W.-L."/>
            <person name="Kazmierczak K.M."/>
            <person name="Andrzejewski T.M."/>
            <person name="Davidsen T.M."/>
            <person name="Wayne K.J."/>
            <person name="Tettelin H."/>
            <person name="Glass J.I."/>
            <person name="Rusch D."/>
            <person name="Podicherti R."/>
            <person name="Tsui H.-C.T."/>
            <person name="Winkler M.E."/>
        </authorList>
    </citation>
    <scope>NUCLEOTIDE SEQUENCE</scope>
</reference>
<comment type="similarity">
    <text evidence="2">Belongs to the cytochrome c oxidase subunit 3 family.</text>
</comment>
<dbReference type="GO" id="GO:0004129">
    <property type="term" value="F:cytochrome-c oxidase activity"/>
    <property type="evidence" value="ECO:0007669"/>
    <property type="project" value="InterPro"/>
</dbReference>
<gene>
    <name evidence="9" type="ORF">METZ01_LOCUS193508</name>
</gene>
<name>A0A382DRR1_9ZZZZ</name>
<evidence type="ECO:0000256" key="5">
    <source>
        <dbReference type="ARBA" id="ARBA00022989"/>
    </source>
</evidence>
<dbReference type="EMBL" id="UINC01040583">
    <property type="protein sequence ID" value="SVB40654.1"/>
    <property type="molecule type" value="Genomic_DNA"/>
</dbReference>
<feature type="domain" description="Heme-copper oxidase subunit III family profile" evidence="8">
    <location>
        <begin position="1"/>
        <end position="203"/>
    </location>
</feature>
<dbReference type="Gene3D" id="1.20.120.80">
    <property type="entry name" value="Cytochrome c oxidase, subunit III, four-helix bundle"/>
    <property type="match status" value="1"/>
</dbReference>
<dbReference type="InterPro" id="IPR035973">
    <property type="entry name" value="Cyt_c_oxidase_su3-like_sf"/>
</dbReference>
<evidence type="ECO:0000256" key="7">
    <source>
        <dbReference type="SAM" id="Phobius"/>
    </source>
</evidence>